<gene>
    <name evidence="2" type="ORF">OMM_06844</name>
</gene>
<dbReference type="AlphaFoldDB" id="A0A1V1PFB9"/>
<proteinExistence type="predicted"/>
<feature type="domain" description="Smr" evidence="1">
    <location>
        <begin position="17"/>
        <end position="91"/>
    </location>
</feature>
<dbReference type="SMART" id="SM00463">
    <property type="entry name" value="SMR"/>
    <property type="match status" value="1"/>
</dbReference>
<evidence type="ECO:0000259" key="1">
    <source>
        <dbReference type="PROSITE" id="PS50828"/>
    </source>
</evidence>
<accession>A0A1V1PFB9</accession>
<protein>
    <submittedName>
        <fullName evidence="2">Smr domain-containing protein</fullName>
    </submittedName>
</protein>
<sequence length="91" mass="10162">MTSCDDGIIEHPIDGTLDLHTFRPEDIHSLIPEYLNECVQKGIREVRIVHGKGSGRLRKGVQDLLKKLPEVNKFQSASPDQGGWGATIVWL</sequence>
<dbReference type="Gene3D" id="3.30.1370.110">
    <property type="match status" value="1"/>
</dbReference>
<dbReference type="PROSITE" id="PS50828">
    <property type="entry name" value="SMR"/>
    <property type="match status" value="1"/>
</dbReference>
<dbReference type="InterPro" id="IPR036063">
    <property type="entry name" value="Smr_dom_sf"/>
</dbReference>
<dbReference type="PANTHER" id="PTHR35562:SF2">
    <property type="entry name" value="DNA ENDONUCLEASE SMRA-RELATED"/>
    <property type="match status" value="1"/>
</dbReference>
<dbReference type="Pfam" id="PF01713">
    <property type="entry name" value="Smr"/>
    <property type="match status" value="1"/>
</dbReference>
<comment type="caution">
    <text evidence="2">The sequence shown here is derived from an EMBL/GenBank/DDBJ whole genome shotgun (WGS) entry which is preliminary data.</text>
</comment>
<evidence type="ECO:0000313" key="2">
    <source>
        <dbReference type="EMBL" id="ETR73577.1"/>
    </source>
</evidence>
<dbReference type="InterPro" id="IPR002625">
    <property type="entry name" value="Smr_dom"/>
</dbReference>
<dbReference type="EMBL" id="ATBP01000050">
    <property type="protein sequence ID" value="ETR73577.1"/>
    <property type="molecule type" value="Genomic_DNA"/>
</dbReference>
<dbReference type="PANTHER" id="PTHR35562">
    <property type="entry name" value="DNA ENDONUCLEASE SMRA-RELATED"/>
    <property type="match status" value="1"/>
</dbReference>
<reference evidence="3" key="1">
    <citation type="submission" date="2012-11" db="EMBL/GenBank/DDBJ databases">
        <authorList>
            <person name="Lucero-Rivera Y.E."/>
            <person name="Tovar-Ramirez D."/>
        </authorList>
    </citation>
    <scope>NUCLEOTIDE SEQUENCE [LARGE SCALE GENOMIC DNA]</scope>
    <source>
        <strain evidence="3">Araruama</strain>
    </source>
</reference>
<evidence type="ECO:0000313" key="3">
    <source>
        <dbReference type="Proteomes" id="UP000189670"/>
    </source>
</evidence>
<organism evidence="2 3">
    <name type="scientific">Candidatus Magnetoglobus multicellularis str. Araruama</name>
    <dbReference type="NCBI Taxonomy" id="890399"/>
    <lineage>
        <taxon>Bacteria</taxon>
        <taxon>Pseudomonadati</taxon>
        <taxon>Thermodesulfobacteriota</taxon>
        <taxon>Desulfobacteria</taxon>
        <taxon>Desulfobacterales</taxon>
        <taxon>Desulfobacteraceae</taxon>
        <taxon>Candidatus Magnetoglobus</taxon>
    </lineage>
</organism>
<name>A0A1V1PFB9_9BACT</name>
<dbReference type="Proteomes" id="UP000189670">
    <property type="component" value="Unassembled WGS sequence"/>
</dbReference>
<dbReference type="SUPFAM" id="SSF160443">
    <property type="entry name" value="SMR domain-like"/>
    <property type="match status" value="1"/>
</dbReference>